<proteinExistence type="inferred from homology"/>
<evidence type="ECO:0000259" key="4">
    <source>
        <dbReference type="Pfam" id="PF00171"/>
    </source>
</evidence>
<dbReference type="PANTHER" id="PTHR43217:SF2">
    <property type="entry name" value="SUCCINATE-SEMIALDEHYDE DEHYDROGENASE [NADP(+)]"/>
    <property type="match status" value="1"/>
</dbReference>
<dbReference type="InterPro" id="IPR015590">
    <property type="entry name" value="Aldehyde_DH_dom"/>
</dbReference>
<dbReference type="Gene3D" id="3.40.605.10">
    <property type="entry name" value="Aldehyde Dehydrogenase, Chain A, domain 1"/>
    <property type="match status" value="1"/>
</dbReference>
<dbReference type="Pfam" id="PF00171">
    <property type="entry name" value="Aldedh"/>
    <property type="match status" value="1"/>
</dbReference>
<dbReference type="CDD" id="cd07100">
    <property type="entry name" value="ALDH_SSADH1_GabD1"/>
    <property type="match status" value="1"/>
</dbReference>
<evidence type="ECO:0000313" key="6">
    <source>
        <dbReference type="Proteomes" id="UP000541033"/>
    </source>
</evidence>
<keyword evidence="2" id="KW-0521">NADP</keyword>
<keyword evidence="3 5" id="KW-0560">Oxidoreductase</keyword>
<dbReference type="EC" id="1.2.1.20" evidence="5"/>
<evidence type="ECO:0000256" key="1">
    <source>
        <dbReference type="ARBA" id="ARBA00009986"/>
    </source>
</evidence>
<evidence type="ECO:0000256" key="3">
    <source>
        <dbReference type="ARBA" id="ARBA00023002"/>
    </source>
</evidence>
<dbReference type="RefSeq" id="WP_167151318.1">
    <property type="nucleotide sequence ID" value="NZ_JAAMOX010000002.1"/>
</dbReference>
<dbReference type="EC" id="1.2.1.79" evidence="5"/>
<comment type="similarity">
    <text evidence="1">Belongs to the aldehyde dehydrogenase family.</text>
</comment>
<dbReference type="PANTHER" id="PTHR43217">
    <property type="entry name" value="SUCCINATE SEMIALDEHYDE DEHYDROGENASE [NAD(P)+] SAD"/>
    <property type="match status" value="1"/>
</dbReference>
<evidence type="ECO:0000313" key="5">
    <source>
        <dbReference type="EMBL" id="NIH54775.1"/>
    </source>
</evidence>
<protein>
    <submittedName>
        <fullName evidence="5">Succinate-semialdehyde dehydrogenase/glutarate-semialdehyde dehydrogenase</fullName>
        <ecNumber evidence="5">1.2.1.16</ecNumber>
        <ecNumber evidence="5">1.2.1.20</ecNumber>
        <ecNumber evidence="5">1.2.1.79</ecNumber>
    </submittedName>
</protein>
<gene>
    <name evidence="5" type="ORF">FHX76_002671</name>
</gene>
<name>A0A7X5TU13_9MICO</name>
<dbReference type="EMBL" id="JAAMOX010000002">
    <property type="protein sequence ID" value="NIH54775.1"/>
    <property type="molecule type" value="Genomic_DNA"/>
</dbReference>
<dbReference type="Proteomes" id="UP000541033">
    <property type="component" value="Unassembled WGS sequence"/>
</dbReference>
<dbReference type="EC" id="1.2.1.16" evidence="5"/>
<dbReference type="FunFam" id="3.40.605.10:FF:000012">
    <property type="entry name" value="NAD-dependent succinate-semialdehyde dehydrogenase"/>
    <property type="match status" value="1"/>
</dbReference>
<dbReference type="FunFam" id="3.40.309.10:FF:000009">
    <property type="entry name" value="Aldehyde dehydrogenase A"/>
    <property type="match status" value="1"/>
</dbReference>
<dbReference type="GO" id="GO:0004030">
    <property type="term" value="F:aldehyde dehydrogenase [NAD(P)+] activity"/>
    <property type="evidence" value="ECO:0007669"/>
    <property type="project" value="InterPro"/>
</dbReference>
<dbReference type="GO" id="GO:0036243">
    <property type="term" value="F:succinate-semialdehyde dehydrogenase (NADP+) activity"/>
    <property type="evidence" value="ECO:0007669"/>
    <property type="project" value="UniProtKB-EC"/>
</dbReference>
<dbReference type="GO" id="GO:0004777">
    <property type="term" value="F:succinate-semialdehyde dehydrogenase (NAD+) activity"/>
    <property type="evidence" value="ECO:0007669"/>
    <property type="project" value="TreeGrafter"/>
</dbReference>
<dbReference type="InterPro" id="IPR016162">
    <property type="entry name" value="Ald_DH_N"/>
</dbReference>
<dbReference type="SUPFAM" id="SSF53720">
    <property type="entry name" value="ALDH-like"/>
    <property type="match status" value="1"/>
</dbReference>
<feature type="domain" description="Aldehyde dehydrogenase" evidence="4">
    <location>
        <begin position="3"/>
        <end position="447"/>
    </location>
</feature>
<dbReference type="InterPro" id="IPR016163">
    <property type="entry name" value="Ald_DH_C"/>
</dbReference>
<dbReference type="InterPro" id="IPR016161">
    <property type="entry name" value="Ald_DH/histidinol_DH"/>
</dbReference>
<dbReference type="GO" id="GO:0102810">
    <property type="term" value="F:glutarate-semialdehyde dehydrogenase (NADP+) activity"/>
    <property type="evidence" value="ECO:0007669"/>
    <property type="project" value="UniProtKB-EC"/>
</dbReference>
<sequence length="454" mass="48269">MYTVTNPATGEVVTQIPNATDAEVRDAIDRSHAGYLLWKETPLAERAAKVKRAAEIFTERRDELAAIITQEMGKRIDESKGELQTVFEIFSYYADNANELLADEPLDIVGGKAIIQKRAVGSILGIMPWNYPYYQVARFAAPNLVLGNTIILKHARNCPLSAAAIESVLHDAGIPADAYINLYATSEQIAWMLADDRIQGVSLTGSERAGVAVAAEAGKNLKKFVLELGGSDPMIVLDSADLDATVQTAVESRMGNTGQACNAPKRMIVMADIYDDFVEKFVAQLDEFVPGDPADPATTLGPLSSQAAADELVSQIEAAVASGATLRAGGTHIDGTGAYVAPAVITDVTPDMAVHYEELFGPAAIIYKVSSEEEAVALANDSLFGLGSSVFSADPERARRVGNGIDAGMVYINAAGGSQADLPFGGVKRSGVGRELGPLGVDEFMNKRIMRLDV</sequence>
<dbReference type="InterPro" id="IPR044148">
    <property type="entry name" value="ALDH_GabD1-like"/>
</dbReference>
<evidence type="ECO:0000256" key="2">
    <source>
        <dbReference type="ARBA" id="ARBA00022857"/>
    </source>
</evidence>
<keyword evidence="6" id="KW-1185">Reference proteome</keyword>
<accession>A0A7X5TU13</accession>
<dbReference type="Gene3D" id="3.40.309.10">
    <property type="entry name" value="Aldehyde Dehydrogenase, Chain A, domain 2"/>
    <property type="match status" value="1"/>
</dbReference>
<comment type="caution">
    <text evidence="5">The sequence shown here is derived from an EMBL/GenBank/DDBJ whole genome shotgun (WGS) entry which is preliminary data.</text>
</comment>
<organism evidence="5 6">
    <name type="scientific">Lysinibacter cavernae</name>
    <dbReference type="NCBI Taxonomy" id="1640652"/>
    <lineage>
        <taxon>Bacteria</taxon>
        <taxon>Bacillati</taxon>
        <taxon>Actinomycetota</taxon>
        <taxon>Actinomycetes</taxon>
        <taxon>Micrococcales</taxon>
        <taxon>Microbacteriaceae</taxon>
        <taxon>Lysinibacter</taxon>
    </lineage>
</organism>
<dbReference type="InterPro" id="IPR047110">
    <property type="entry name" value="GABD/Sad-like"/>
</dbReference>
<reference evidence="5 6" key="1">
    <citation type="submission" date="2020-02" db="EMBL/GenBank/DDBJ databases">
        <title>Sequencing the genomes of 1000 actinobacteria strains.</title>
        <authorList>
            <person name="Klenk H.-P."/>
        </authorList>
    </citation>
    <scope>NUCLEOTIDE SEQUENCE [LARGE SCALE GENOMIC DNA]</scope>
    <source>
        <strain evidence="5 6">DSM 27960</strain>
    </source>
</reference>
<dbReference type="AlphaFoldDB" id="A0A7X5TU13"/>